<reference evidence="1 2" key="1">
    <citation type="submission" date="2024-02" db="EMBL/GenBank/DDBJ databases">
        <authorList>
            <person name="Vignale AGUSTIN F."/>
            <person name="Sosa J E."/>
            <person name="Modenutti C."/>
        </authorList>
    </citation>
    <scope>NUCLEOTIDE SEQUENCE [LARGE SCALE GENOMIC DNA]</scope>
</reference>
<name>A0ABC8UVR5_9AQUA</name>
<comment type="caution">
    <text evidence="1">The sequence shown here is derived from an EMBL/GenBank/DDBJ whole genome shotgun (WGS) entry which is preliminary data.</text>
</comment>
<proteinExistence type="predicted"/>
<gene>
    <name evidence="1" type="ORF">ILEXP_LOCUS55503</name>
</gene>
<organism evidence="1 2">
    <name type="scientific">Ilex paraguariensis</name>
    <name type="common">yerba mate</name>
    <dbReference type="NCBI Taxonomy" id="185542"/>
    <lineage>
        <taxon>Eukaryota</taxon>
        <taxon>Viridiplantae</taxon>
        <taxon>Streptophyta</taxon>
        <taxon>Embryophyta</taxon>
        <taxon>Tracheophyta</taxon>
        <taxon>Spermatophyta</taxon>
        <taxon>Magnoliopsida</taxon>
        <taxon>eudicotyledons</taxon>
        <taxon>Gunneridae</taxon>
        <taxon>Pentapetalae</taxon>
        <taxon>asterids</taxon>
        <taxon>campanulids</taxon>
        <taxon>Aquifoliales</taxon>
        <taxon>Aquifoliaceae</taxon>
        <taxon>Ilex</taxon>
    </lineage>
</organism>
<protein>
    <submittedName>
        <fullName evidence="1">Uncharacterized protein</fullName>
    </submittedName>
</protein>
<keyword evidence="2" id="KW-1185">Reference proteome</keyword>
<accession>A0ABC8UVR5</accession>
<feature type="non-terminal residue" evidence="1">
    <location>
        <position position="59"/>
    </location>
</feature>
<dbReference type="AlphaFoldDB" id="A0ABC8UVR5"/>
<sequence length="59" mass="6720">MGRCMYMNGHKSLGQVVGAATQAFGLSIRNELHEETRLDMWREMMMVVLLLIHKDASIV</sequence>
<dbReference type="EMBL" id="CAUOFW020009180">
    <property type="protein sequence ID" value="CAK9185133.1"/>
    <property type="molecule type" value="Genomic_DNA"/>
</dbReference>
<evidence type="ECO:0000313" key="2">
    <source>
        <dbReference type="Proteomes" id="UP001642360"/>
    </source>
</evidence>
<dbReference type="Proteomes" id="UP001642360">
    <property type="component" value="Unassembled WGS sequence"/>
</dbReference>
<evidence type="ECO:0000313" key="1">
    <source>
        <dbReference type="EMBL" id="CAK9185133.1"/>
    </source>
</evidence>